<sequence length="177" mass="19750">MDNHNEKEKTRESASGKRKGLIVVLILCLVLAIGATVLIPLYRNYRKTVRETYLDRVASSWGLTLPAKKTMIQQYTDDDNWDGGDLLAFTFRPSSPVKGTSLDPSRLTQGISQADLDDLNDLSDMMSNEGTKPAFTIPATPEKARNLSLHKVKGKKATLYILFDRSRQTYSLIEAKG</sequence>
<proteinExistence type="predicted"/>
<dbReference type="KEGG" id="pdo:PSDT_1050"/>
<dbReference type="Proteomes" id="UP000004946">
    <property type="component" value="Chromosome"/>
</dbReference>
<keyword evidence="1" id="KW-1133">Transmembrane helix</keyword>
<keyword evidence="1" id="KW-0812">Transmembrane</keyword>
<name>E6K182_PARDN</name>
<keyword evidence="3" id="KW-1185">Reference proteome</keyword>
<evidence type="ECO:0000256" key="1">
    <source>
        <dbReference type="SAM" id="Phobius"/>
    </source>
</evidence>
<dbReference type="AlphaFoldDB" id="E6K182"/>
<dbReference type="RefSeq" id="WP_006288962.1">
    <property type="nucleotide sequence ID" value="NZ_AP012333.1"/>
</dbReference>
<reference evidence="2 3" key="1">
    <citation type="submission" date="2010-12" db="EMBL/GenBank/DDBJ databases">
        <authorList>
            <person name="Muzny D."/>
            <person name="Qin X."/>
            <person name="Buhay C."/>
            <person name="Dugan-Rocha S."/>
            <person name="Ding Y."/>
            <person name="Chen G."/>
            <person name="Hawes A."/>
            <person name="Holder M."/>
            <person name="Jhangiani S."/>
            <person name="Johnson A."/>
            <person name="Khan Z."/>
            <person name="Li Z."/>
            <person name="Liu W."/>
            <person name="Liu X."/>
            <person name="Perez L."/>
            <person name="Shen H."/>
            <person name="Wang Q."/>
            <person name="Watt J."/>
            <person name="Xi L."/>
            <person name="Xin Y."/>
            <person name="Zhou J."/>
            <person name="Deng J."/>
            <person name="Jiang H."/>
            <person name="Liu Y."/>
            <person name="Qu J."/>
            <person name="Song X.-Z."/>
            <person name="Zhang L."/>
            <person name="Villasana D."/>
            <person name="Johnson A."/>
            <person name="Liu J."/>
            <person name="Liyanage D."/>
            <person name="Lorensuhewa L."/>
            <person name="Robinson T."/>
            <person name="Song A."/>
            <person name="Song B.-B."/>
            <person name="Dinh H."/>
            <person name="Thornton R."/>
            <person name="Coyle M."/>
            <person name="Francisco L."/>
            <person name="Jackson L."/>
            <person name="Javaid M."/>
            <person name="Korchina V."/>
            <person name="Kovar C."/>
            <person name="Mata R."/>
            <person name="Mathew T."/>
            <person name="Ngo R."/>
            <person name="Nguyen L."/>
            <person name="Nguyen N."/>
            <person name="Okwuonu G."/>
            <person name="Ongeri F."/>
            <person name="Pham C."/>
            <person name="Simmons D."/>
            <person name="Wilczek-Boney K."/>
            <person name="Hale W."/>
            <person name="Jakkamsetti A."/>
            <person name="Pham P."/>
            <person name="Ruth R."/>
            <person name="San Lucas F."/>
            <person name="Warren J."/>
            <person name="Zhang J."/>
            <person name="Zhao Z."/>
            <person name="Zhou C."/>
            <person name="Zhu D."/>
            <person name="Lee S."/>
            <person name="Bess C."/>
            <person name="Blankenburg K."/>
            <person name="Forbes L."/>
            <person name="Fu Q."/>
            <person name="Gubbala S."/>
            <person name="Hirani K."/>
            <person name="Jayaseelan J.C."/>
            <person name="Lara F."/>
            <person name="Munidasa M."/>
            <person name="Palculict T."/>
            <person name="Patil S."/>
            <person name="Pu L.-L."/>
            <person name="Saada N."/>
            <person name="Tang L."/>
            <person name="Weissenberger G."/>
            <person name="Zhu Y."/>
            <person name="Hemphill L."/>
            <person name="Shang Y."/>
            <person name="Youmans B."/>
            <person name="Ayvaz T."/>
            <person name="Ross M."/>
            <person name="Santibanez J."/>
            <person name="Aqrawi P."/>
            <person name="Gross S."/>
            <person name="Joshi V."/>
            <person name="Fowler G."/>
            <person name="Nazareth L."/>
            <person name="Reid J."/>
            <person name="Worley K."/>
            <person name="Petrosino J."/>
            <person name="Highlander S."/>
            <person name="Gibbs R."/>
        </authorList>
    </citation>
    <scope>NUCLEOTIDE SEQUENCE [LARGE SCALE GENOMIC DNA]</scope>
    <source>
        <strain evidence="2 3">DSM 10105</strain>
    </source>
</reference>
<dbReference type="EMBL" id="AEON01000001">
    <property type="protein sequence ID" value="EFT83563.1"/>
    <property type="molecule type" value="Genomic_DNA"/>
</dbReference>
<keyword evidence="1" id="KW-0472">Membrane</keyword>
<accession>E6K182</accession>
<organism evidence="2 3">
    <name type="scientific">Parascardovia denticolens DSM 10105 = JCM 12538</name>
    <dbReference type="NCBI Taxonomy" id="864564"/>
    <lineage>
        <taxon>Bacteria</taxon>
        <taxon>Bacillati</taxon>
        <taxon>Actinomycetota</taxon>
        <taxon>Actinomycetes</taxon>
        <taxon>Bifidobacteriales</taxon>
        <taxon>Bifidobacteriaceae</taxon>
        <taxon>Parascardovia</taxon>
    </lineage>
</organism>
<comment type="caution">
    <text evidence="2">The sequence shown here is derived from an EMBL/GenBank/DDBJ whole genome shotgun (WGS) entry which is preliminary data.</text>
</comment>
<protein>
    <submittedName>
        <fullName evidence="2">Uncharacterized protein</fullName>
    </submittedName>
</protein>
<feature type="transmembrane region" description="Helical" evidence="1">
    <location>
        <begin position="21"/>
        <end position="42"/>
    </location>
</feature>
<dbReference type="HOGENOM" id="CLU_1516502_0_0_11"/>
<evidence type="ECO:0000313" key="2">
    <source>
        <dbReference type="EMBL" id="EFT83563.1"/>
    </source>
</evidence>
<evidence type="ECO:0000313" key="3">
    <source>
        <dbReference type="Proteomes" id="UP000004946"/>
    </source>
</evidence>
<dbReference type="PATRIC" id="fig|864564.6.peg.1141"/>
<gene>
    <name evidence="2" type="ORF">HMPREF0620_0568</name>
</gene>